<keyword evidence="2" id="KW-0472">Membrane</keyword>
<feature type="chain" id="PRO_5047002481" evidence="3">
    <location>
        <begin position="20"/>
        <end position="149"/>
    </location>
</feature>
<dbReference type="RefSeq" id="WP_029053911.1">
    <property type="nucleotide sequence ID" value="NZ_CP015108.1"/>
</dbReference>
<keyword evidence="2" id="KW-0812">Transmembrane</keyword>
<evidence type="ECO:0000256" key="1">
    <source>
        <dbReference type="SAM" id="MobiDB-lite"/>
    </source>
</evidence>
<sequence length="149" mass="16292">MKKFAAFFLAATLILSPLGNIIFQDEITAEARGYKSGKKSFSTPNRVQPNKAEKKQDTNQSNDKATAGNTAKKPGGMGGGLMKGLLVGGLAGLLFGSLFANMGMLGSIMGLLINVLAIVFIIYMVRKIFAIFKEKERKRNEDMNQWNNR</sequence>
<keyword evidence="2" id="KW-1133">Transmembrane helix</keyword>
<name>A0ABM6JVP1_SPOUR</name>
<evidence type="ECO:0000313" key="4">
    <source>
        <dbReference type="EMBL" id="ARF14079.1"/>
    </source>
</evidence>
<feature type="transmembrane region" description="Helical" evidence="2">
    <location>
        <begin position="104"/>
        <end position="125"/>
    </location>
</feature>
<evidence type="ECO:0000256" key="3">
    <source>
        <dbReference type="SAM" id="SignalP"/>
    </source>
</evidence>
<feature type="compositionally biased region" description="Polar residues" evidence="1">
    <location>
        <begin position="39"/>
        <end position="48"/>
    </location>
</feature>
<evidence type="ECO:0000256" key="2">
    <source>
        <dbReference type="SAM" id="Phobius"/>
    </source>
</evidence>
<feature type="region of interest" description="Disordered" evidence="1">
    <location>
        <begin position="36"/>
        <end position="74"/>
    </location>
</feature>
<keyword evidence="5" id="KW-1185">Reference proteome</keyword>
<feature type="signal peptide" evidence="3">
    <location>
        <begin position="1"/>
        <end position="19"/>
    </location>
</feature>
<accession>A0ABM6JVP1</accession>
<proteinExistence type="predicted"/>
<gene>
    <name evidence="4" type="ORF">SporoS204_07945</name>
</gene>
<organism evidence="4 5">
    <name type="scientific">Sporosarcina ureae</name>
    <dbReference type="NCBI Taxonomy" id="1571"/>
    <lineage>
        <taxon>Bacteria</taxon>
        <taxon>Bacillati</taxon>
        <taxon>Bacillota</taxon>
        <taxon>Bacilli</taxon>
        <taxon>Bacillales</taxon>
        <taxon>Caryophanaceae</taxon>
        <taxon>Sporosarcina</taxon>
    </lineage>
</organism>
<protein>
    <submittedName>
        <fullName evidence="4">Preprotein translocase subunit Tim44</fullName>
    </submittedName>
</protein>
<keyword evidence="3" id="KW-0732">Signal</keyword>
<feature type="compositionally biased region" description="Polar residues" evidence="1">
    <location>
        <begin position="58"/>
        <end position="69"/>
    </location>
</feature>
<reference evidence="4 5" key="1">
    <citation type="submission" date="2016-04" db="EMBL/GenBank/DDBJ databases">
        <title>Comparative Genomics and Epigenetics of Sporosarcina ureae.</title>
        <authorList>
            <person name="Oliver A.S."/>
            <person name="Cooper K.K."/>
        </authorList>
    </citation>
    <scope>NUCLEOTIDE SEQUENCE [LARGE SCALE GENOMIC DNA]</scope>
    <source>
        <strain evidence="4 5">S204</strain>
    </source>
</reference>
<dbReference type="EMBL" id="CP015108">
    <property type="protein sequence ID" value="ARF14079.1"/>
    <property type="molecule type" value="Genomic_DNA"/>
</dbReference>
<dbReference type="Proteomes" id="UP000192486">
    <property type="component" value="Chromosome"/>
</dbReference>
<evidence type="ECO:0000313" key="5">
    <source>
        <dbReference type="Proteomes" id="UP000192486"/>
    </source>
</evidence>